<protein>
    <submittedName>
        <fullName evidence="1">Uncharacterized protein</fullName>
    </submittedName>
</protein>
<gene>
    <name evidence="1" type="ORF">LRAMOSA11484</name>
</gene>
<evidence type="ECO:0000313" key="1">
    <source>
        <dbReference type="EMBL" id="CDS11840.1"/>
    </source>
</evidence>
<dbReference type="AlphaFoldDB" id="A0A077WX69"/>
<dbReference type="EMBL" id="LK023352">
    <property type="protein sequence ID" value="CDS11840.1"/>
    <property type="molecule type" value="Genomic_DNA"/>
</dbReference>
<name>A0A077WX69_9FUNG</name>
<organism evidence="1">
    <name type="scientific">Lichtheimia ramosa</name>
    <dbReference type="NCBI Taxonomy" id="688394"/>
    <lineage>
        <taxon>Eukaryota</taxon>
        <taxon>Fungi</taxon>
        <taxon>Fungi incertae sedis</taxon>
        <taxon>Mucoromycota</taxon>
        <taxon>Mucoromycotina</taxon>
        <taxon>Mucoromycetes</taxon>
        <taxon>Mucorales</taxon>
        <taxon>Lichtheimiaceae</taxon>
        <taxon>Lichtheimia</taxon>
    </lineage>
</organism>
<reference evidence="1" key="1">
    <citation type="journal article" date="2014" name="Genome Announc.">
        <title>De novo whole-genome sequence and genome annotation of Lichtheimia ramosa.</title>
        <authorList>
            <person name="Linde J."/>
            <person name="Schwartze V."/>
            <person name="Binder U."/>
            <person name="Lass-Florl C."/>
            <person name="Voigt K."/>
            <person name="Horn F."/>
        </authorList>
    </citation>
    <scope>NUCLEOTIDE SEQUENCE</scope>
    <source>
        <strain evidence="1">JMRC FSU:6197</strain>
    </source>
</reference>
<accession>A0A077WX69</accession>
<proteinExistence type="predicted"/>
<sequence length="134" mass="15420">MTDEPMTHMDDGVTLSASLLGAFANRDIKAPEGRVKKAHILTFINNDMELYAKLTDHHRDEILDDFFHQAASAGLNAMELGWEDKELSLLRVRALLEYEAYARTQGCQSHRCIGNWVANFLLQSKFYYRRKVNK</sequence>